<dbReference type="PANTHER" id="PTHR43540">
    <property type="entry name" value="PEROXYUREIDOACRYLATE/UREIDOACRYLATE AMIDOHYDROLASE-RELATED"/>
    <property type="match status" value="1"/>
</dbReference>
<gene>
    <name evidence="3" type="ORF">J5A65_03495</name>
</gene>
<sequence>MKERALIVIDVQNEYFDGPLAIHYPSREQSLAHIIEAVEAAQDRLPTVIVQHENPKNAAAFAAGSQGQRLHPALKACSSSSWHWVTKQYASIFAGTTLTDWLRTQDVKVVTLVGYMSNNCVIATAADAERLGFAVEVLSDATGSIHLANEAGAISARQIHETLMVLLQSNFAAVATTKDWLRTIQSGNLLPKSNLVVSALQGNAAYP</sequence>
<evidence type="ECO:0000259" key="2">
    <source>
        <dbReference type="Pfam" id="PF00857"/>
    </source>
</evidence>
<organism evidence="3 4">
    <name type="scientific">Arachnia rubra</name>
    <dbReference type="NCBI Taxonomy" id="1547448"/>
    <lineage>
        <taxon>Bacteria</taxon>
        <taxon>Bacillati</taxon>
        <taxon>Actinomycetota</taxon>
        <taxon>Actinomycetes</taxon>
        <taxon>Propionibacteriales</taxon>
        <taxon>Propionibacteriaceae</taxon>
        <taxon>Arachnia</taxon>
    </lineage>
</organism>
<dbReference type="InterPro" id="IPR050272">
    <property type="entry name" value="Isochorismatase-like_hydrls"/>
</dbReference>
<dbReference type="InterPro" id="IPR036380">
    <property type="entry name" value="Isochorismatase-like_sf"/>
</dbReference>
<dbReference type="InterPro" id="IPR000868">
    <property type="entry name" value="Isochorismatase-like_dom"/>
</dbReference>
<feature type="domain" description="Isochorismatase-like" evidence="2">
    <location>
        <begin position="5"/>
        <end position="177"/>
    </location>
</feature>
<dbReference type="Pfam" id="PF00857">
    <property type="entry name" value="Isochorismatase"/>
    <property type="match status" value="1"/>
</dbReference>
<dbReference type="EMBL" id="CP072384">
    <property type="protein sequence ID" value="QUC08812.1"/>
    <property type="molecule type" value="Genomic_DNA"/>
</dbReference>
<protein>
    <submittedName>
        <fullName evidence="3">Isochorismatase family protein</fullName>
    </submittedName>
</protein>
<dbReference type="RefSeq" id="WP_212325373.1">
    <property type="nucleotide sequence ID" value="NZ_AP024463.1"/>
</dbReference>
<keyword evidence="1" id="KW-0378">Hydrolase</keyword>
<accession>A0ABX7Y6I3</accession>
<evidence type="ECO:0000313" key="3">
    <source>
        <dbReference type="EMBL" id="QUC08812.1"/>
    </source>
</evidence>
<name>A0ABX7Y6I3_9ACTN</name>
<reference evidence="3 4" key="1">
    <citation type="submission" date="2021-03" db="EMBL/GenBank/DDBJ databases">
        <title>Human Oral Microbial Genomes.</title>
        <authorList>
            <person name="Johnston C.D."/>
            <person name="Chen T."/>
            <person name="Dewhirst F.E."/>
        </authorList>
    </citation>
    <scope>NUCLEOTIDE SEQUENCE [LARGE SCALE GENOMIC DNA]</scope>
    <source>
        <strain evidence="3 4">DSMZ 100122</strain>
    </source>
</reference>
<evidence type="ECO:0000256" key="1">
    <source>
        <dbReference type="ARBA" id="ARBA00022801"/>
    </source>
</evidence>
<keyword evidence="4" id="KW-1185">Reference proteome</keyword>
<proteinExistence type="predicted"/>
<dbReference type="PANTHER" id="PTHR43540:SF6">
    <property type="entry name" value="ISOCHORISMATASE-LIKE DOMAIN-CONTAINING PROTEIN"/>
    <property type="match status" value="1"/>
</dbReference>
<dbReference type="Proteomes" id="UP000678513">
    <property type="component" value="Chromosome"/>
</dbReference>
<evidence type="ECO:0000313" key="4">
    <source>
        <dbReference type="Proteomes" id="UP000678513"/>
    </source>
</evidence>
<dbReference type="SUPFAM" id="SSF52499">
    <property type="entry name" value="Isochorismatase-like hydrolases"/>
    <property type="match status" value="1"/>
</dbReference>
<dbReference type="Gene3D" id="3.40.50.850">
    <property type="entry name" value="Isochorismatase-like"/>
    <property type="match status" value="1"/>
</dbReference>